<evidence type="ECO:0000256" key="18">
    <source>
        <dbReference type="SAM" id="Phobius"/>
    </source>
</evidence>
<evidence type="ECO:0000256" key="9">
    <source>
        <dbReference type="ARBA" id="ARBA00022692"/>
    </source>
</evidence>
<keyword evidence="12" id="KW-0460">Magnesium</keyword>
<keyword evidence="14 18" id="KW-1133">Transmembrane helix</keyword>
<comment type="similarity">
    <text evidence="3">Belongs to the cation transport ATPase (P-type) (TC 3.A.3) family. Type IIIB subfamily.</text>
</comment>
<dbReference type="InterPro" id="IPR004014">
    <property type="entry name" value="ATPase_P-typ_cation-transptr_N"/>
</dbReference>
<evidence type="ECO:0000256" key="14">
    <source>
        <dbReference type="ARBA" id="ARBA00022989"/>
    </source>
</evidence>
<dbReference type="eggNOG" id="COG0474">
    <property type="taxonomic scope" value="Bacteria"/>
</dbReference>
<evidence type="ECO:0000313" key="20">
    <source>
        <dbReference type="EMBL" id="ESS72099.1"/>
    </source>
</evidence>
<feature type="transmembrane region" description="Helical" evidence="18">
    <location>
        <begin position="65"/>
        <end position="83"/>
    </location>
</feature>
<dbReference type="Pfam" id="PF00689">
    <property type="entry name" value="Cation_ATPase_C"/>
    <property type="match status" value="1"/>
</dbReference>
<feature type="domain" description="Cation-transporting P-type ATPase N-terminal" evidence="19">
    <location>
        <begin position="16"/>
        <end position="85"/>
    </location>
</feature>
<dbReference type="OrthoDB" id="9814270at2"/>
<keyword evidence="8" id="KW-0597">Phosphoprotein</keyword>
<dbReference type="EC" id="7.2.2.14" evidence="4"/>
<keyword evidence="20" id="KW-0378">Hydrolase</keyword>
<dbReference type="STRING" id="1116472.MGMO_71c00060"/>
<dbReference type="InterPro" id="IPR059000">
    <property type="entry name" value="ATPase_P-type_domA"/>
</dbReference>
<dbReference type="PROSITE" id="PS00154">
    <property type="entry name" value="ATPASE_E1_E2"/>
    <property type="match status" value="1"/>
</dbReference>
<dbReference type="SUPFAM" id="SSF56784">
    <property type="entry name" value="HAD-like"/>
    <property type="match status" value="1"/>
</dbReference>
<evidence type="ECO:0000256" key="7">
    <source>
        <dbReference type="ARBA" id="ARBA00022519"/>
    </source>
</evidence>
<evidence type="ECO:0000256" key="15">
    <source>
        <dbReference type="ARBA" id="ARBA00023136"/>
    </source>
</evidence>
<dbReference type="PRINTS" id="PR01836">
    <property type="entry name" value="MGATPASE"/>
</dbReference>
<comment type="subcellular location">
    <subcellularLocation>
        <location evidence="2">Cell inner membrane</location>
        <topology evidence="2">Multi-pass membrane protein</topology>
    </subcellularLocation>
</comment>
<sequence>MKKSTLPFKGKLENPAWWLNDQAETSSGRVGLSSTEARYRLTKFGPNLFRDHQDQALILQFLSRFKNPLVLLLLAASAISAFTGEMTNFVIISVMVLLSVTLDFVQEHRAGKAAASLRRSVSVRARVIRDGKPIDVPVTEVVPGDITVVSAGDMIPADGLVLEARDLFVKQALLTGESYPVEKRPGALAVDATELQDATNAVFMGTTVISGSARIQVVKTGAGTAIGTIADQLNNQPPPTAFEVGTHRFGLLIMRLTILMVLFVLLVNALMHKPWLDSFLFAVALAVGLTPELLPMVVSVTLSRGALHMAEKRVIVKRLASIQNLGSMDVLCTDKTGTLTEAKIRLEQHVDPQGNPGERVLELAYLNSFFETGLKSPLDDAILAHEKIDVSAWQKIDEVPFDFERRRVSVLLDKGNTRVLVVKGAPEDIIALCTHYEDQGNKSQALIDKAAMARIHEVHNNLEKEGFRVLGIAWREVPLDHPHAVVGDETELVFAGFAGFLDPPKESAGAALTALKAWGVTVKIVTGDSELVTQHVCGELNIPVTGVLTGKEIAQMDDSALRIRVETANLFCRVNPSQKDRVILALKARGHVVGYLGDGINDAPSLHSADVGLSVDSAVDVAKEAADMILLEHDLNVLLDGVLEGRRTFGNIMKYIMMGTSSNFGNMFSMAGAALFLPFLPMLPTQILLNNILYDLSEVPIPLDKVDSEELRSPRVMDMDFIRNFMLVIGPISSAFDFLTFYVMLSVLKANEALFQTGWFVESLTTQVLVIFIIRTRGNPFKSRAHPILVATSLTVVAISAILPFTPMGIFFGFVSPPAQFYAILLAMVLIYLALVEMVKRVFYRSYRASNFH</sequence>
<dbReference type="GO" id="GO:0016887">
    <property type="term" value="F:ATP hydrolysis activity"/>
    <property type="evidence" value="ECO:0007669"/>
    <property type="project" value="InterPro"/>
</dbReference>
<evidence type="ECO:0000256" key="3">
    <source>
        <dbReference type="ARBA" id="ARBA00008746"/>
    </source>
</evidence>
<dbReference type="CDD" id="cd02077">
    <property type="entry name" value="P-type_ATPase_Mg"/>
    <property type="match status" value="1"/>
</dbReference>
<protein>
    <recommendedName>
        <fullName evidence="5">Magnesium-transporting ATPase, P-type 1</fullName>
        <ecNumber evidence="4">7.2.2.14</ecNumber>
    </recommendedName>
    <alternativeName>
        <fullName evidence="16">Mg(2+) transport ATPase, P-type 1</fullName>
    </alternativeName>
</protein>
<dbReference type="InterPro" id="IPR036412">
    <property type="entry name" value="HAD-like_sf"/>
</dbReference>
<dbReference type="GO" id="GO:0015444">
    <property type="term" value="F:P-type magnesium transporter activity"/>
    <property type="evidence" value="ECO:0007669"/>
    <property type="project" value="UniProtKB-EC"/>
</dbReference>
<dbReference type="NCBIfam" id="TIGR01494">
    <property type="entry name" value="ATPase_P-type"/>
    <property type="match status" value="2"/>
</dbReference>
<name>V5BW83_9GAMM</name>
<feature type="transmembrane region" description="Helical" evidence="18">
    <location>
        <begin position="757"/>
        <end position="776"/>
    </location>
</feature>
<evidence type="ECO:0000256" key="16">
    <source>
        <dbReference type="ARBA" id="ARBA00029806"/>
    </source>
</evidence>
<dbReference type="PANTHER" id="PTHR42861">
    <property type="entry name" value="CALCIUM-TRANSPORTING ATPASE"/>
    <property type="match status" value="1"/>
</dbReference>
<proteinExistence type="inferred from homology"/>
<dbReference type="AlphaFoldDB" id="V5BW83"/>
<keyword evidence="15 18" id="KW-0472">Membrane</keyword>
<evidence type="ECO:0000256" key="11">
    <source>
        <dbReference type="ARBA" id="ARBA00022840"/>
    </source>
</evidence>
<dbReference type="InterPro" id="IPR018303">
    <property type="entry name" value="ATPase_P-typ_P_site"/>
</dbReference>
<comment type="catalytic activity">
    <reaction evidence="17">
        <text>Mg(2+)(out) + ATP + H2O = Mg(2+)(in) + ADP + phosphate + H(+)</text>
        <dbReference type="Rhea" id="RHEA:10260"/>
        <dbReference type="ChEBI" id="CHEBI:15377"/>
        <dbReference type="ChEBI" id="CHEBI:15378"/>
        <dbReference type="ChEBI" id="CHEBI:18420"/>
        <dbReference type="ChEBI" id="CHEBI:30616"/>
        <dbReference type="ChEBI" id="CHEBI:43474"/>
        <dbReference type="ChEBI" id="CHEBI:456216"/>
        <dbReference type="EC" id="7.2.2.14"/>
    </reaction>
</comment>
<feature type="transmembrane region" description="Helical" evidence="18">
    <location>
        <begin position="788"/>
        <end position="815"/>
    </location>
</feature>
<dbReference type="RefSeq" id="WP_023494862.1">
    <property type="nucleotide sequence ID" value="NZ_AYLO01000068.1"/>
</dbReference>
<dbReference type="InterPro" id="IPR006068">
    <property type="entry name" value="ATPase_P-typ_cation-transptr_C"/>
</dbReference>
<evidence type="ECO:0000256" key="2">
    <source>
        <dbReference type="ARBA" id="ARBA00004429"/>
    </source>
</evidence>
<dbReference type="Pfam" id="PF13246">
    <property type="entry name" value="Cation_ATPase"/>
    <property type="match status" value="1"/>
</dbReference>
<keyword evidence="21" id="KW-1185">Reference proteome</keyword>
<keyword evidence="11" id="KW-0067">ATP-binding</keyword>
<evidence type="ECO:0000256" key="4">
    <source>
        <dbReference type="ARBA" id="ARBA00012786"/>
    </source>
</evidence>
<dbReference type="Gene3D" id="2.70.150.10">
    <property type="entry name" value="Calcium-transporting ATPase, cytoplasmic transduction domain A"/>
    <property type="match status" value="1"/>
</dbReference>
<evidence type="ECO:0000256" key="6">
    <source>
        <dbReference type="ARBA" id="ARBA00022475"/>
    </source>
</evidence>
<dbReference type="InterPro" id="IPR023214">
    <property type="entry name" value="HAD_sf"/>
</dbReference>
<comment type="function">
    <text evidence="1">Mediates magnesium influx to the cytosol.</text>
</comment>
<keyword evidence="10" id="KW-0547">Nucleotide-binding</keyword>
<evidence type="ECO:0000256" key="12">
    <source>
        <dbReference type="ARBA" id="ARBA00022842"/>
    </source>
</evidence>
<feature type="transmembrane region" description="Helical" evidence="18">
    <location>
        <begin position="252"/>
        <end position="272"/>
    </location>
</feature>
<dbReference type="Gene3D" id="3.40.50.1000">
    <property type="entry name" value="HAD superfamily/HAD-like"/>
    <property type="match status" value="1"/>
</dbReference>
<feature type="transmembrane region" description="Helical" evidence="18">
    <location>
        <begin position="725"/>
        <end position="745"/>
    </location>
</feature>
<accession>V5BW83</accession>
<keyword evidence="7" id="KW-0997">Cell inner membrane</keyword>
<keyword evidence="9 18" id="KW-0812">Transmembrane</keyword>
<evidence type="ECO:0000256" key="10">
    <source>
        <dbReference type="ARBA" id="ARBA00022741"/>
    </source>
</evidence>
<evidence type="ECO:0000256" key="17">
    <source>
        <dbReference type="ARBA" id="ARBA00047295"/>
    </source>
</evidence>
<dbReference type="Gene3D" id="3.40.1110.10">
    <property type="entry name" value="Calcium-transporting ATPase, cytoplasmic domain N"/>
    <property type="match status" value="1"/>
</dbReference>
<dbReference type="Pfam" id="PF00690">
    <property type="entry name" value="Cation_ATPase_N"/>
    <property type="match status" value="1"/>
</dbReference>
<evidence type="ECO:0000259" key="19">
    <source>
        <dbReference type="SMART" id="SM00831"/>
    </source>
</evidence>
<dbReference type="Pfam" id="PF00122">
    <property type="entry name" value="E1-E2_ATPase"/>
    <property type="match status" value="1"/>
</dbReference>
<keyword evidence="6" id="KW-1003">Cell membrane</keyword>
<gene>
    <name evidence="20" type="primary">mgtA</name>
    <name evidence="20" type="ORF">MGMO_71c00060</name>
</gene>
<keyword evidence="13" id="KW-1278">Translocase</keyword>
<evidence type="ECO:0000313" key="21">
    <source>
        <dbReference type="Proteomes" id="UP000017842"/>
    </source>
</evidence>
<dbReference type="GO" id="GO:0005886">
    <property type="term" value="C:plasma membrane"/>
    <property type="evidence" value="ECO:0007669"/>
    <property type="project" value="UniProtKB-SubCell"/>
</dbReference>
<dbReference type="PATRIC" id="fig|1116472.3.peg.2106"/>
<dbReference type="SFLD" id="SFLDS00003">
    <property type="entry name" value="Haloacid_Dehalogenase"/>
    <property type="match status" value="1"/>
</dbReference>
<dbReference type="InterPro" id="IPR023298">
    <property type="entry name" value="ATPase_P-typ_TM_dom_sf"/>
</dbReference>
<dbReference type="SMART" id="SM00831">
    <property type="entry name" value="Cation_ATPase_N"/>
    <property type="match status" value="1"/>
</dbReference>
<organism evidence="20 21">
    <name type="scientific">Methyloglobulus morosus KoM1</name>
    <dbReference type="NCBI Taxonomy" id="1116472"/>
    <lineage>
        <taxon>Bacteria</taxon>
        <taxon>Pseudomonadati</taxon>
        <taxon>Pseudomonadota</taxon>
        <taxon>Gammaproteobacteria</taxon>
        <taxon>Methylococcales</taxon>
        <taxon>Methylococcaceae</taxon>
        <taxon>Methyloglobulus</taxon>
    </lineage>
</organism>
<dbReference type="SUPFAM" id="SSF81665">
    <property type="entry name" value="Calcium ATPase, transmembrane domain M"/>
    <property type="match status" value="1"/>
</dbReference>
<dbReference type="NCBIfam" id="TIGR01524">
    <property type="entry name" value="ATPase-IIIB_Mg"/>
    <property type="match status" value="1"/>
</dbReference>
<dbReference type="EMBL" id="AYLO01000068">
    <property type="protein sequence ID" value="ESS72099.1"/>
    <property type="molecule type" value="Genomic_DNA"/>
</dbReference>
<dbReference type="Gene3D" id="1.20.1110.10">
    <property type="entry name" value="Calcium-transporting ATPase, transmembrane domain"/>
    <property type="match status" value="1"/>
</dbReference>
<evidence type="ECO:0000256" key="13">
    <source>
        <dbReference type="ARBA" id="ARBA00022967"/>
    </source>
</evidence>
<dbReference type="InterPro" id="IPR006415">
    <property type="entry name" value="P-type_ATPase_IIIB"/>
</dbReference>
<evidence type="ECO:0000256" key="5">
    <source>
        <dbReference type="ARBA" id="ARBA00013555"/>
    </source>
</evidence>
<dbReference type="InterPro" id="IPR008250">
    <property type="entry name" value="ATPase_P-typ_transduc_dom_A_sf"/>
</dbReference>
<dbReference type="SUPFAM" id="SSF81653">
    <property type="entry name" value="Calcium ATPase, transduction domain A"/>
    <property type="match status" value="1"/>
</dbReference>
<evidence type="ECO:0000256" key="8">
    <source>
        <dbReference type="ARBA" id="ARBA00022553"/>
    </source>
</evidence>
<dbReference type="SFLD" id="SFLDF00027">
    <property type="entry name" value="p-type_atpase"/>
    <property type="match status" value="1"/>
</dbReference>
<comment type="caution">
    <text evidence="20">The sequence shown here is derived from an EMBL/GenBank/DDBJ whole genome shotgun (WGS) entry which is preliminary data.</text>
</comment>
<dbReference type="InterPro" id="IPR001757">
    <property type="entry name" value="P_typ_ATPase"/>
</dbReference>
<feature type="transmembrane region" description="Helical" evidence="18">
    <location>
        <begin position="278"/>
        <end position="303"/>
    </location>
</feature>
<dbReference type="InterPro" id="IPR023299">
    <property type="entry name" value="ATPase_P-typ_cyto_dom_N"/>
</dbReference>
<dbReference type="Proteomes" id="UP000017842">
    <property type="component" value="Unassembled WGS sequence"/>
</dbReference>
<dbReference type="InterPro" id="IPR044492">
    <property type="entry name" value="P_typ_ATPase_HD_dom"/>
</dbReference>
<dbReference type="SFLD" id="SFLDG00002">
    <property type="entry name" value="C1.7:_P-type_atpase_like"/>
    <property type="match status" value="1"/>
</dbReference>
<reference evidence="20 21" key="1">
    <citation type="journal article" date="2013" name="Genome Announc.">
        <title>Draft Genome Sequence of the Methanotrophic Gammaproteobacterium Methyloglobulus morosus DSM 22980 Strain KoM1.</title>
        <authorList>
            <person name="Poehlein A."/>
            <person name="Deutzmann J.S."/>
            <person name="Daniel R."/>
            <person name="Simeonova D.D."/>
        </authorList>
    </citation>
    <scope>NUCLEOTIDE SEQUENCE [LARGE SCALE GENOMIC DNA]</scope>
    <source>
        <strain evidence="20 21">KoM1</strain>
    </source>
</reference>
<feature type="transmembrane region" description="Helical" evidence="18">
    <location>
        <begin position="821"/>
        <end position="839"/>
    </location>
</feature>
<dbReference type="GO" id="GO:0005524">
    <property type="term" value="F:ATP binding"/>
    <property type="evidence" value="ECO:0007669"/>
    <property type="project" value="UniProtKB-KW"/>
</dbReference>
<evidence type="ECO:0000256" key="1">
    <source>
        <dbReference type="ARBA" id="ARBA00003954"/>
    </source>
</evidence>